<feature type="compositionally biased region" description="Polar residues" evidence="1">
    <location>
        <begin position="771"/>
        <end position="782"/>
    </location>
</feature>
<dbReference type="Pfam" id="PF02714">
    <property type="entry name" value="RSN1_7TM"/>
    <property type="match status" value="1"/>
</dbReference>
<proteinExistence type="predicted"/>
<feature type="chain" id="PRO_5045674257" evidence="3">
    <location>
        <begin position="23"/>
        <end position="791"/>
    </location>
</feature>
<feature type="signal peptide" evidence="3">
    <location>
        <begin position="1"/>
        <end position="22"/>
    </location>
</feature>
<feature type="transmembrane region" description="Helical" evidence="2">
    <location>
        <begin position="618"/>
        <end position="636"/>
    </location>
</feature>
<feature type="transmembrane region" description="Helical" evidence="2">
    <location>
        <begin position="477"/>
        <end position="505"/>
    </location>
</feature>
<feature type="transmembrane region" description="Helical" evidence="2">
    <location>
        <begin position="430"/>
        <end position="451"/>
    </location>
</feature>
<feature type="compositionally biased region" description="Low complexity" evidence="1">
    <location>
        <begin position="719"/>
        <end position="738"/>
    </location>
</feature>
<organism evidence="6 7">
    <name type="scientific">Ceratocystis lukuohia</name>
    <dbReference type="NCBI Taxonomy" id="2019550"/>
    <lineage>
        <taxon>Eukaryota</taxon>
        <taxon>Fungi</taxon>
        <taxon>Dikarya</taxon>
        <taxon>Ascomycota</taxon>
        <taxon>Pezizomycotina</taxon>
        <taxon>Sordariomycetes</taxon>
        <taxon>Hypocreomycetidae</taxon>
        <taxon>Microascales</taxon>
        <taxon>Ceratocystidaceae</taxon>
        <taxon>Ceratocystis</taxon>
    </lineage>
</organism>
<evidence type="ECO:0000256" key="1">
    <source>
        <dbReference type="SAM" id="MobiDB-lite"/>
    </source>
</evidence>
<feature type="transmembrane region" description="Helical" evidence="2">
    <location>
        <begin position="590"/>
        <end position="612"/>
    </location>
</feature>
<feature type="transmembrane region" description="Helical" evidence="2">
    <location>
        <begin position="381"/>
        <end position="409"/>
    </location>
</feature>
<protein>
    <submittedName>
        <fullName evidence="6">Calcium permeable stress-gated cation channel 1</fullName>
    </submittedName>
</protein>
<feature type="transmembrane region" description="Helical" evidence="2">
    <location>
        <begin position="526"/>
        <end position="546"/>
    </location>
</feature>
<dbReference type="Proteomes" id="UP001610728">
    <property type="component" value="Unassembled WGS sequence"/>
</dbReference>
<dbReference type="RefSeq" id="XP_070858474.1">
    <property type="nucleotide sequence ID" value="XM_071000889.1"/>
</dbReference>
<feature type="region of interest" description="Disordered" evidence="1">
    <location>
        <begin position="717"/>
        <end position="791"/>
    </location>
</feature>
<evidence type="ECO:0000259" key="5">
    <source>
        <dbReference type="Pfam" id="PF14703"/>
    </source>
</evidence>
<dbReference type="GeneID" id="98119027"/>
<accession>A0ABR4MG99</accession>
<name>A0ABR4MG99_9PEZI</name>
<keyword evidence="7" id="KW-1185">Reference proteome</keyword>
<dbReference type="EMBL" id="JABSNW010000005">
    <property type="protein sequence ID" value="KAL2887294.1"/>
    <property type="molecule type" value="Genomic_DNA"/>
</dbReference>
<keyword evidence="2" id="KW-1133">Transmembrane helix</keyword>
<dbReference type="Pfam" id="PF14703">
    <property type="entry name" value="PHM7_cyt"/>
    <property type="match status" value="1"/>
</dbReference>
<evidence type="ECO:0000313" key="6">
    <source>
        <dbReference type="EMBL" id="KAL2887294.1"/>
    </source>
</evidence>
<feature type="domain" description="CSC1/OSCA1-like 7TM region" evidence="4">
    <location>
        <begin position="334"/>
        <end position="609"/>
    </location>
</feature>
<dbReference type="PANTHER" id="PTHR13018">
    <property type="entry name" value="PROBABLE MEMBRANE PROTEIN DUF221-RELATED"/>
    <property type="match status" value="1"/>
</dbReference>
<comment type="caution">
    <text evidence="6">The sequence shown here is derived from an EMBL/GenBank/DDBJ whole genome shotgun (WGS) entry which is preliminary data.</text>
</comment>
<feature type="transmembrane region" description="Helical" evidence="2">
    <location>
        <begin position="66"/>
        <end position="88"/>
    </location>
</feature>
<evidence type="ECO:0000256" key="2">
    <source>
        <dbReference type="SAM" id="Phobius"/>
    </source>
</evidence>
<keyword evidence="2" id="KW-0472">Membrane</keyword>
<sequence>MFFFALTVLLPINSTMFPSGDGVAKSKLQVQTRSLWDESSVDNNGTITQCTDLTHNDHPRVGGAKLQMFTGSYLAFTYFFTFLTLYMVNRHTRRILRIRQDYLGTQSTITDRTFRITGIPKELKDENRIRQLVEKLNIGNVVSVTLCRNWAPVDKLVADRSKELRELERAWSVLHRKRQDILKAKQEQAVRSTSFSVDQHDLLDVEDVALGRSLTAEGINLLPPSLSEELYESYRPKLRIWYGPFGLRTRLVDAIDHHEERLRQLDGHILTAREASYDPADLAFVTMDSTTACQMAIQALMDPRPGVLLTNTAPSPSDVVWRNTYASRNQRRLKSWMVTIIISILSVFWLFIVAAVATMLSLCTIKKVFPELGNAIESHTWLGAAVQSGFPVLIVTILNTLVPLLYEFLSYRQGMVSRDDIELSFVSKNFFFTFFNVFFVFTFAGSFSQFLPCLKEALQNITLASQLLAASTLKLSNFYICFIMLQTIGLVPFRLLEPGAVFLYVMSRVKAKSPRDFCEMRRAPQFSYGYYLPTALLVFILCLVYSILLKGYMVLMIGVIYFLASYYVYKYQLMYAMNQPQHATGGAWRVICFRIILGLCIFQVIMAGIIGLQGTWKVTPLLIPLYAITSWYWYYFHRRYVPLTKFIALRSIRDDLINESDDDIININNASLSDEDFEAARRAYFRRGTTLDEYRERDAKFINPSLISKLSDPWIYDEPPSGEGSTTQSSGASSPSGGLAVLAPTPNLYSDNDSFRPPALGSSPAFDGQNRGPSPSDSNISLGDTHIWREA</sequence>
<dbReference type="InterPro" id="IPR045122">
    <property type="entry name" value="Csc1-like"/>
</dbReference>
<keyword evidence="2" id="KW-0812">Transmembrane</keyword>
<evidence type="ECO:0000259" key="4">
    <source>
        <dbReference type="Pfam" id="PF02714"/>
    </source>
</evidence>
<dbReference type="InterPro" id="IPR027815">
    <property type="entry name" value="CSC1/OSCA1-like_cyt"/>
</dbReference>
<gene>
    <name evidence="6" type="ORF">HOO65_050415</name>
</gene>
<feature type="domain" description="CSC1/OSCA1-like cytosolic" evidence="5">
    <location>
        <begin position="111"/>
        <end position="323"/>
    </location>
</feature>
<reference evidence="6 7" key="1">
    <citation type="submission" date="2020-05" db="EMBL/GenBank/DDBJ databases">
        <title>Ceratocystis lukuohia genome.</title>
        <authorList>
            <person name="Harrington T.C."/>
            <person name="Kim K."/>
            <person name="Mayers C.G."/>
        </authorList>
    </citation>
    <scope>NUCLEOTIDE SEQUENCE [LARGE SCALE GENOMIC DNA]</scope>
    <source>
        <strain evidence="6 7">C4212</strain>
    </source>
</reference>
<keyword evidence="3" id="KW-0732">Signal</keyword>
<evidence type="ECO:0000256" key="3">
    <source>
        <dbReference type="SAM" id="SignalP"/>
    </source>
</evidence>
<dbReference type="PANTHER" id="PTHR13018:SF5">
    <property type="entry name" value="RE44586P"/>
    <property type="match status" value="1"/>
</dbReference>
<evidence type="ECO:0000313" key="7">
    <source>
        <dbReference type="Proteomes" id="UP001610728"/>
    </source>
</evidence>
<dbReference type="InterPro" id="IPR003864">
    <property type="entry name" value="CSC1/OSCA1-like_7TM"/>
</dbReference>
<feature type="transmembrane region" description="Helical" evidence="2">
    <location>
        <begin position="336"/>
        <end position="361"/>
    </location>
</feature>
<feature type="transmembrane region" description="Helical" evidence="2">
    <location>
        <begin position="552"/>
        <end position="569"/>
    </location>
</feature>